<feature type="region of interest" description="Disordered" evidence="6">
    <location>
        <begin position="1"/>
        <end position="33"/>
    </location>
</feature>
<keyword evidence="10" id="KW-1185">Reference proteome</keyword>
<evidence type="ECO:0000256" key="6">
    <source>
        <dbReference type="SAM" id="MobiDB-lite"/>
    </source>
</evidence>
<evidence type="ECO:0000256" key="4">
    <source>
        <dbReference type="ARBA" id="ARBA00022989"/>
    </source>
</evidence>
<comment type="subcellular location">
    <subcellularLocation>
        <location evidence="1">Cell membrane</location>
        <topology evidence="1">Multi-pass membrane protein</topology>
    </subcellularLocation>
</comment>
<keyword evidence="4 7" id="KW-1133">Transmembrane helix</keyword>
<feature type="transmembrane region" description="Helical" evidence="7">
    <location>
        <begin position="112"/>
        <end position="134"/>
    </location>
</feature>
<gene>
    <name evidence="9" type="ORF">BJL86_3329</name>
</gene>
<dbReference type="Proteomes" id="UP000186104">
    <property type="component" value="Chromosome"/>
</dbReference>
<keyword evidence="2" id="KW-1003">Cell membrane</keyword>
<feature type="domain" description="DUF202" evidence="8">
    <location>
        <begin position="34"/>
        <end position="100"/>
    </location>
</feature>
<dbReference type="RefSeq" id="WP_067470912.1">
    <property type="nucleotide sequence ID" value="NZ_CP015961.1"/>
</dbReference>
<dbReference type="InterPro" id="IPR003807">
    <property type="entry name" value="DUF202"/>
</dbReference>
<evidence type="ECO:0000256" key="3">
    <source>
        <dbReference type="ARBA" id="ARBA00022692"/>
    </source>
</evidence>
<keyword evidence="3 7" id="KW-0812">Transmembrane</keyword>
<feature type="transmembrane region" description="Helical" evidence="7">
    <location>
        <begin position="71"/>
        <end position="92"/>
    </location>
</feature>
<dbReference type="OrthoDB" id="582337at2"/>
<dbReference type="EMBL" id="CP015961">
    <property type="protein sequence ID" value="ANI94088.1"/>
    <property type="molecule type" value="Genomic_DNA"/>
</dbReference>
<organism evidence="9 10">
    <name type="scientific">Dietzia timorensis</name>
    <dbReference type="NCBI Taxonomy" id="499555"/>
    <lineage>
        <taxon>Bacteria</taxon>
        <taxon>Bacillati</taxon>
        <taxon>Actinomycetota</taxon>
        <taxon>Actinomycetes</taxon>
        <taxon>Mycobacteriales</taxon>
        <taxon>Dietziaceae</taxon>
        <taxon>Dietzia</taxon>
    </lineage>
</organism>
<dbReference type="STRING" id="499555.BJL86_3329"/>
<evidence type="ECO:0000256" key="2">
    <source>
        <dbReference type="ARBA" id="ARBA00022475"/>
    </source>
</evidence>
<keyword evidence="5 7" id="KW-0472">Membrane</keyword>
<sequence length="136" mass="14619">MSTHDADSEAETSSATGERWRPRSLREGSDPDPRFTLANERTLLAWLRTSMALIAGAVALEAFVSDAIPRAVRMPLAVVLLVIAASLAIYSFRRWLRMEAAMRNRRPLPAPAGALILVAGVGAAALALVIGILWNA</sequence>
<accession>A0A173LQM0</accession>
<dbReference type="Pfam" id="PF02656">
    <property type="entry name" value="DUF202"/>
    <property type="match status" value="1"/>
</dbReference>
<dbReference type="PANTHER" id="PTHR34187">
    <property type="entry name" value="FGR18P"/>
    <property type="match status" value="1"/>
</dbReference>
<evidence type="ECO:0000256" key="5">
    <source>
        <dbReference type="ARBA" id="ARBA00023136"/>
    </source>
</evidence>
<dbReference type="AlphaFoldDB" id="A0A173LQM0"/>
<evidence type="ECO:0000256" key="7">
    <source>
        <dbReference type="SAM" id="Phobius"/>
    </source>
</evidence>
<dbReference type="PANTHER" id="PTHR34187:SF2">
    <property type="entry name" value="DUF202 DOMAIN-CONTAINING PROTEIN"/>
    <property type="match status" value="1"/>
</dbReference>
<protein>
    <submittedName>
        <fullName evidence="9">Inner membrane protein YidH</fullName>
    </submittedName>
</protein>
<dbReference type="KEGG" id="dtm:BJL86_3329"/>
<evidence type="ECO:0000259" key="8">
    <source>
        <dbReference type="Pfam" id="PF02656"/>
    </source>
</evidence>
<proteinExistence type="predicted"/>
<dbReference type="InterPro" id="IPR052053">
    <property type="entry name" value="IM_YidH-like"/>
</dbReference>
<feature type="transmembrane region" description="Helical" evidence="7">
    <location>
        <begin position="43"/>
        <end position="65"/>
    </location>
</feature>
<feature type="compositionally biased region" description="Basic and acidic residues" evidence="6">
    <location>
        <begin position="18"/>
        <end position="33"/>
    </location>
</feature>
<evidence type="ECO:0000313" key="9">
    <source>
        <dbReference type="EMBL" id="ANI94088.1"/>
    </source>
</evidence>
<evidence type="ECO:0000256" key="1">
    <source>
        <dbReference type="ARBA" id="ARBA00004651"/>
    </source>
</evidence>
<evidence type="ECO:0000313" key="10">
    <source>
        <dbReference type="Proteomes" id="UP000186104"/>
    </source>
</evidence>
<name>A0A173LQM0_9ACTN</name>
<reference evidence="9 10" key="1">
    <citation type="submission" date="2016-06" db="EMBL/GenBank/DDBJ databases">
        <title>Complete genome sequence of a saline-alkali tolerant type strain Dietzia timorensis ID05-A0528T.</title>
        <authorList>
            <person name="Wu X."/>
        </authorList>
    </citation>
    <scope>NUCLEOTIDE SEQUENCE [LARGE SCALE GENOMIC DNA]</scope>
    <source>
        <strain evidence="9 10">ID05-A0528</strain>
    </source>
</reference>
<dbReference type="GO" id="GO:0005886">
    <property type="term" value="C:plasma membrane"/>
    <property type="evidence" value="ECO:0007669"/>
    <property type="project" value="UniProtKB-SubCell"/>
</dbReference>